<dbReference type="PANTHER" id="PTHR30195:SF16">
    <property type="entry name" value="TYPE I RESTRICTION ENZYME ENDONUCLEASE SUBUNIT"/>
    <property type="match status" value="1"/>
</dbReference>
<dbReference type="Gene3D" id="3.40.50.300">
    <property type="entry name" value="P-loop containing nucleotide triphosphate hydrolases"/>
    <property type="match status" value="1"/>
</dbReference>
<accession>J9GDE5</accession>
<dbReference type="GO" id="GO:0003677">
    <property type="term" value="F:DNA binding"/>
    <property type="evidence" value="ECO:0007669"/>
    <property type="project" value="InterPro"/>
</dbReference>
<dbReference type="AlphaFoldDB" id="J9GDE5"/>
<dbReference type="Pfam" id="PF04851">
    <property type="entry name" value="ResIII"/>
    <property type="match status" value="1"/>
</dbReference>
<name>J9GDE5_9ZZZZ</name>
<evidence type="ECO:0000259" key="2">
    <source>
        <dbReference type="Pfam" id="PF04851"/>
    </source>
</evidence>
<keyword evidence="1" id="KW-0680">Restriction system</keyword>
<dbReference type="SUPFAM" id="SSF52540">
    <property type="entry name" value="P-loop containing nucleoside triphosphate hydrolases"/>
    <property type="match status" value="1"/>
</dbReference>
<feature type="domain" description="Helicase/UvrB N-terminal" evidence="2">
    <location>
        <begin position="17"/>
        <end position="89"/>
    </location>
</feature>
<dbReference type="GO" id="GO:0005524">
    <property type="term" value="F:ATP binding"/>
    <property type="evidence" value="ECO:0007669"/>
    <property type="project" value="InterPro"/>
</dbReference>
<dbReference type="GO" id="GO:0016787">
    <property type="term" value="F:hydrolase activity"/>
    <property type="evidence" value="ECO:0007669"/>
    <property type="project" value="InterPro"/>
</dbReference>
<gene>
    <name evidence="3" type="ORF">EVA_12098</name>
</gene>
<feature type="non-terminal residue" evidence="3">
    <location>
        <position position="89"/>
    </location>
</feature>
<dbReference type="GO" id="GO:0009307">
    <property type="term" value="P:DNA restriction-modification system"/>
    <property type="evidence" value="ECO:0007669"/>
    <property type="project" value="UniProtKB-KW"/>
</dbReference>
<reference evidence="3" key="1">
    <citation type="journal article" date="2012" name="PLoS ONE">
        <title>Gene sets for utilization of primary and secondary nutrition supplies in the distal gut of endangered iberian lynx.</title>
        <authorList>
            <person name="Alcaide M."/>
            <person name="Messina E."/>
            <person name="Richter M."/>
            <person name="Bargiela R."/>
            <person name="Peplies J."/>
            <person name="Huws S.A."/>
            <person name="Newbold C.J."/>
            <person name="Golyshin P.N."/>
            <person name="Simon M.A."/>
            <person name="Lopez G."/>
            <person name="Yakimov M.M."/>
            <person name="Ferrer M."/>
        </authorList>
    </citation>
    <scope>NUCLEOTIDE SEQUENCE</scope>
</reference>
<evidence type="ECO:0000256" key="1">
    <source>
        <dbReference type="ARBA" id="ARBA00022747"/>
    </source>
</evidence>
<organism evidence="3">
    <name type="scientific">gut metagenome</name>
    <dbReference type="NCBI Taxonomy" id="749906"/>
    <lineage>
        <taxon>unclassified sequences</taxon>
        <taxon>metagenomes</taxon>
        <taxon>organismal metagenomes</taxon>
    </lineage>
</organism>
<protein>
    <submittedName>
        <fullName evidence="3">HsdR family type I site-specific deoxyribonuclease</fullName>
    </submittedName>
</protein>
<comment type="caution">
    <text evidence="3">The sequence shown here is derived from an EMBL/GenBank/DDBJ whole genome shotgun (WGS) entry which is preliminary data.</text>
</comment>
<dbReference type="PANTHER" id="PTHR30195">
    <property type="entry name" value="TYPE I SITE-SPECIFIC DEOXYRIBONUCLEASE PROTEIN SUBUNIT M AND R"/>
    <property type="match status" value="1"/>
</dbReference>
<dbReference type="InterPro" id="IPR051268">
    <property type="entry name" value="Type-I_R_enzyme_R_subunit"/>
</dbReference>
<dbReference type="InterPro" id="IPR027417">
    <property type="entry name" value="P-loop_NTPase"/>
</dbReference>
<evidence type="ECO:0000313" key="3">
    <source>
        <dbReference type="EMBL" id="EJW99792.1"/>
    </source>
</evidence>
<proteinExistence type="predicted"/>
<sequence length="89" mass="10125">MNVLTKYCVFTTEEILMVMRPYQIAATERILNRIEVSTNYKKMGTIDAGGYIWHTTGSGKTLTSFKTAQLASQLPYVDKVLFVVDRKDL</sequence>
<dbReference type="EMBL" id="AMCI01003650">
    <property type="protein sequence ID" value="EJW99792.1"/>
    <property type="molecule type" value="Genomic_DNA"/>
</dbReference>
<dbReference type="InterPro" id="IPR006935">
    <property type="entry name" value="Helicase/UvrB_N"/>
</dbReference>